<dbReference type="AlphaFoldDB" id="Q9H2L6"/>
<accession>Q9H2L6</accession>
<protein>
    <submittedName>
        <fullName evidence="1">AD036</fullName>
    </submittedName>
</protein>
<proteinExistence type="evidence at transcript level"/>
<evidence type="ECO:0000313" key="1">
    <source>
        <dbReference type="EMBL" id="AAG44664.1"/>
    </source>
</evidence>
<name>Q9H2L6_HUMAN</name>
<organism evidence="1">
    <name type="scientific">Homo sapiens</name>
    <name type="common">Human</name>
    <dbReference type="NCBI Taxonomy" id="9606"/>
    <lineage>
        <taxon>Eukaryota</taxon>
        <taxon>Metazoa</taxon>
        <taxon>Chordata</taxon>
        <taxon>Craniata</taxon>
        <taxon>Vertebrata</taxon>
        <taxon>Euteleostomi</taxon>
        <taxon>Mammalia</taxon>
        <taxon>Eutheria</taxon>
        <taxon>Euarchontoglires</taxon>
        <taxon>Primates</taxon>
        <taxon>Haplorrhini</taxon>
        <taxon>Catarrhini</taxon>
        <taxon>Hominidae</taxon>
        <taxon>Homo</taxon>
    </lineage>
</organism>
<sequence length="142" mass="16982">MTRTKTVNLDNIKPQIIISKLLLTLFKSDWKTWTNQVHVLHLYVLCQYPRSSHMVDIHMEFQIQNRLPLPSCPYTSYSLFKSSICDFSFPESLKIQFENVYNTFSPVFSRLRLLLLKYTTFSLFWSRLTQYLCERELLTTLQ</sequence>
<reference evidence="1" key="1">
    <citation type="submission" date="2000-05" db="EMBL/GenBank/DDBJ databases">
        <authorList>
            <person name="Xu X."/>
            <person name="Yang Y."/>
            <person name="Gao G."/>
            <person name="Xiao H."/>
            <person name="Chen Z."/>
            <person name="Han Z."/>
        </authorList>
    </citation>
    <scope>NUCLEOTIDE SEQUENCE</scope>
    <source>
        <tissue evidence="1">Adrenal gland</tissue>
    </source>
</reference>
<dbReference type="EMBL" id="AF260333">
    <property type="protein sequence ID" value="AAG44664.1"/>
    <property type="molecule type" value="mRNA"/>
</dbReference>